<name>G3BER9_CANTC</name>
<sequence length="1553" mass="179284">MLRSSFLLTPKRVALAATKLSGYSLSRAYTASNHVAFYATSSNNEEVEYEIDIITLTKTPKNKPSKTSINDLVNLKLINSSNIDKALVEQSINQVNQSLDEDLNKFVLRYSVELNDFLQFIRSSYENKIHNFNQLTSVEILNSLYIFKDFYLKNKIPKITRYNYISYNYMFDNFLKCLKKFPNLPEILNDLLLLNNQGIDLLNLGISKYVEDLEILNRRLDLSDHSLTFDDFIREIQKTINFYEFNLDSFGRSKVFTEPFYESFIQANRLKNLKSILTKVPNIEPVDLGCLIKNKHFLKIVESLNADAASSQSSKSVNLKFLKFIIPDSDSNYLQIISALNQLKSQNGANKIPLVDTMHSSLVAMSCSGSIYPYHKPLNFPLTQFKISNDLVRNFEFSMVFDHKLFLYIDELKALNSMGIDLSSADAVNKIGGLKFKSDLLAMNFKSLATQLSEFFKSVTTENTDCLFKLVENKNWMDWCQENYHSRIPRLLVDYSNLSDYPYKSIKISTELSRLLPALSKFSFENDINLSCLSLDYLLSIFKDSTVGSEVLRKLYLNHGNVYLQNLQGLLEDFNNLQFTLLKFDLPKVKATEGKDFKDFTQFELEKHFGYISTLINDPLILDNLDQLYRENSPLNSIDAKQVLTQLSAFKYELEILKVDELQNNFANITSDELLFKLDRRIKEILSNLNSNPQSRLGPTNVIKFIELQKLLTKLFTVQDDCSELDKFIEYRQIPERFNLHDSSPDLFKIHQFIGKNYKDCSMGEILEAVNNYTESLPESSTFDRQRFFRLSIKMKQLFRLTGGFTDVLDSIIANQVEFEKLESKLLSSKRRKFEAKPLIVKIVKDIPESAKPKKTYVQIPDDLKIHEFAKELNSLKVFEFEGKELGSFTPSEIQTLLDERINQFLDGSVSPDCYINDSNVECYSKLSSKLGHLFAVNGGHTDVLDAIINSELVFESFEKRMARKEKTYRPLPDDFRLQEFVPEIQQVQSELEKQTKAQITNFKFSEVDSSEVLKALSSMIENEKRFNLTKRENFAKLLKNLKVLFNYNGDNTSVLDNILINHEVLTQVASKPKAQVKSDMSAFVDSYKEYLPQFFATGFKNYDLVNFYDLSSEDFSNKVKSFISHIKKDFKYQYPTYKDFTEKLVALYEQDPINLAILFKVNEAEGHPDIYAVKKEVSTFMDKLSKNKDLYSKEDPEPGVQFQKSTEVPYEKFNIHDFKSKSEPKVQEFKRSIEVPVEKLDTNDLYLKDSESNVQQKSIEVPLEESCNHDVKSTPVNGEDVNYNHGTSKFNIKESTMEDSELFVRNQIFHQVENKTGSAGDFEDLLKMTPEEIRSTYHAKAKLDKLNIQNYLENVNEQKKLRDEEEFRQLKAFEWSNNKSRSLDAKTFFDPWSERSQDHLQYLILTMDGEKIITEENPLGKEQFEDLLAVFDRFNEAEMSKFIKNINRLQQKSWKLIGGGAGNYGKMLVFTKSKSKSSMRGIFRKIQTVLAATGATFMVLIGLNYWLDAPQTQTISVPPKEEVAEKVIVSAEPLSQTQDGVESQSQAGWFWK</sequence>
<dbReference type="KEGG" id="cten:18250569"/>
<gene>
    <name evidence="2" type="ORF">CANTEDRAFT_96026</name>
</gene>
<dbReference type="Proteomes" id="UP000000707">
    <property type="component" value="Unassembled WGS sequence"/>
</dbReference>
<dbReference type="HOGENOM" id="CLU_254170_0_0_1"/>
<accession>G3BER9</accession>
<keyword evidence="1" id="KW-0472">Membrane</keyword>
<dbReference type="RefSeq" id="XP_006689792.1">
    <property type="nucleotide sequence ID" value="XM_006689729.1"/>
</dbReference>
<dbReference type="EMBL" id="GL996528">
    <property type="protein sequence ID" value="EGV60578.1"/>
    <property type="molecule type" value="Genomic_DNA"/>
</dbReference>
<reference evidence="2 3" key="1">
    <citation type="journal article" date="2011" name="Proc. Natl. Acad. Sci. U.S.A.">
        <title>Comparative genomics of xylose-fermenting fungi for enhanced biofuel production.</title>
        <authorList>
            <person name="Wohlbach D.J."/>
            <person name="Kuo A."/>
            <person name="Sato T.K."/>
            <person name="Potts K.M."/>
            <person name="Salamov A.A."/>
            <person name="LaButti K.M."/>
            <person name="Sun H."/>
            <person name="Clum A."/>
            <person name="Pangilinan J.L."/>
            <person name="Lindquist E.A."/>
            <person name="Lucas S."/>
            <person name="Lapidus A."/>
            <person name="Jin M."/>
            <person name="Gunawan C."/>
            <person name="Balan V."/>
            <person name="Dale B.E."/>
            <person name="Jeffries T.W."/>
            <person name="Zinkel R."/>
            <person name="Barry K.W."/>
            <person name="Grigoriev I.V."/>
            <person name="Gasch A.P."/>
        </authorList>
    </citation>
    <scope>NUCLEOTIDE SEQUENCE [LARGE SCALE GENOMIC DNA]</scope>
    <source>
        <strain evidence="3">ATCC 10573 / BCRC 21748 / CBS 615 / JCM 9827 / NBRC 10315 / NRRL Y-1498 / VKM Y-70</strain>
    </source>
</reference>
<proteinExistence type="predicted"/>
<feature type="transmembrane region" description="Helical" evidence="1">
    <location>
        <begin position="1487"/>
        <end position="1508"/>
    </location>
</feature>
<dbReference type="OrthoDB" id="4084534at2759"/>
<organism evidence="3">
    <name type="scientific">Candida tenuis (strain ATCC 10573 / BCRC 21748 / CBS 615 / JCM 9827 / NBRC 10315 / NRRL Y-1498 / VKM Y-70)</name>
    <name type="common">Yeast</name>
    <name type="synonym">Yamadazyma tenuis</name>
    <dbReference type="NCBI Taxonomy" id="590646"/>
    <lineage>
        <taxon>Eukaryota</taxon>
        <taxon>Fungi</taxon>
        <taxon>Dikarya</taxon>
        <taxon>Ascomycota</taxon>
        <taxon>Saccharomycotina</taxon>
        <taxon>Pichiomycetes</taxon>
        <taxon>Debaryomycetaceae</taxon>
        <taxon>Yamadazyma</taxon>
    </lineage>
</organism>
<evidence type="ECO:0000313" key="3">
    <source>
        <dbReference type="Proteomes" id="UP000000707"/>
    </source>
</evidence>
<protein>
    <submittedName>
        <fullName evidence="2">Uncharacterized protein</fullName>
    </submittedName>
</protein>
<keyword evidence="1" id="KW-1133">Transmembrane helix</keyword>
<evidence type="ECO:0000313" key="2">
    <source>
        <dbReference type="EMBL" id="EGV60578.1"/>
    </source>
</evidence>
<keyword evidence="3" id="KW-1185">Reference proteome</keyword>
<keyword evidence="1" id="KW-0812">Transmembrane</keyword>
<dbReference type="GeneID" id="18250569"/>
<dbReference type="eggNOG" id="ENOG502SGH0">
    <property type="taxonomic scope" value="Eukaryota"/>
</dbReference>
<evidence type="ECO:0000256" key="1">
    <source>
        <dbReference type="SAM" id="Phobius"/>
    </source>
</evidence>